<sequence length="129" mass="14424">MQVCLHLTAVMKCFFKRPPETQKAVGVALAAGLSDFQQDVQDRALFYYQLLQYNVSVAECAVNPPKQAILVFADTQSSEIKDHIFDEFSSLSIVYQKQEHGKASIEEKPSKDNERTQESEHGGETQKGG</sequence>
<name>A0AAN9K195_CANGL</name>
<comment type="subcellular location">
    <subcellularLocation>
        <location evidence="1">Endomembrane system</location>
    </subcellularLocation>
</comment>
<accession>A0AAN9K195</accession>
<proteinExistence type="predicted"/>
<dbReference type="EMBL" id="JAYMYQ010000007">
    <property type="protein sequence ID" value="KAK7321058.1"/>
    <property type="molecule type" value="Genomic_DNA"/>
</dbReference>
<dbReference type="GO" id="GO:0015031">
    <property type="term" value="P:protein transport"/>
    <property type="evidence" value="ECO:0007669"/>
    <property type="project" value="UniProtKB-KW"/>
</dbReference>
<evidence type="ECO:0000256" key="2">
    <source>
        <dbReference type="ARBA" id="ARBA00022448"/>
    </source>
</evidence>
<organism evidence="6 8">
    <name type="scientific">Canavalia gladiata</name>
    <name type="common">Sword bean</name>
    <name type="synonym">Dolichos gladiatus</name>
    <dbReference type="NCBI Taxonomy" id="3824"/>
    <lineage>
        <taxon>Eukaryota</taxon>
        <taxon>Viridiplantae</taxon>
        <taxon>Streptophyta</taxon>
        <taxon>Embryophyta</taxon>
        <taxon>Tracheophyta</taxon>
        <taxon>Spermatophyta</taxon>
        <taxon>Magnoliopsida</taxon>
        <taxon>eudicotyledons</taxon>
        <taxon>Gunneridae</taxon>
        <taxon>Pentapetalae</taxon>
        <taxon>rosids</taxon>
        <taxon>fabids</taxon>
        <taxon>Fabales</taxon>
        <taxon>Fabaceae</taxon>
        <taxon>Papilionoideae</taxon>
        <taxon>50 kb inversion clade</taxon>
        <taxon>NPAAA clade</taxon>
        <taxon>indigoferoid/millettioid clade</taxon>
        <taxon>Phaseoleae</taxon>
        <taxon>Canavalia</taxon>
    </lineage>
</organism>
<evidence type="ECO:0000313" key="8">
    <source>
        <dbReference type="Proteomes" id="UP001367508"/>
    </source>
</evidence>
<dbReference type="AlphaFoldDB" id="A0AAN9K195"/>
<dbReference type="InterPro" id="IPR016024">
    <property type="entry name" value="ARM-type_fold"/>
</dbReference>
<evidence type="ECO:0000256" key="4">
    <source>
        <dbReference type="ARBA" id="ARBA00023136"/>
    </source>
</evidence>
<keyword evidence="3" id="KW-0653">Protein transport</keyword>
<gene>
    <name evidence="7" type="ORF">VNO77_31210</name>
    <name evidence="6" type="ORF">VNO77_41032</name>
</gene>
<dbReference type="GO" id="GO:0012505">
    <property type="term" value="C:endomembrane system"/>
    <property type="evidence" value="ECO:0007669"/>
    <property type="project" value="UniProtKB-SubCell"/>
</dbReference>
<dbReference type="InterPro" id="IPR011989">
    <property type="entry name" value="ARM-like"/>
</dbReference>
<dbReference type="GO" id="GO:0016192">
    <property type="term" value="P:vesicle-mediated transport"/>
    <property type="evidence" value="ECO:0007669"/>
    <property type="project" value="InterPro"/>
</dbReference>
<dbReference type="SUPFAM" id="SSF48371">
    <property type="entry name" value="ARM repeat"/>
    <property type="match status" value="1"/>
</dbReference>
<evidence type="ECO:0000256" key="1">
    <source>
        <dbReference type="ARBA" id="ARBA00004308"/>
    </source>
</evidence>
<protein>
    <submittedName>
        <fullName evidence="6">Uncharacterized protein</fullName>
    </submittedName>
</protein>
<keyword evidence="4" id="KW-0472">Membrane</keyword>
<feature type="region of interest" description="Disordered" evidence="5">
    <location>
        <begin position="100"/>
        <end position="129"/>
    </location>
</feature>
<dbReference type="EMBL" id="JAYMYQ010000010">
    <property type="protein sequence ID" value="KAK7307717.1"/>
    <property type="molecule type" value="Genomic_DNA"/>
</dbReference>
<keyword evidence="2" id="KW-0813">Transport</keyword>
<evidence type="ECO:0000313" key="6">
    <source>
        <dbReference type="EMBL" id="KAK7307717.1"/>
    </source>
</evidence>
<evidence type="ECO:0000256" key="3">
    <source>
        <dbReference type="ARBA" id="ARBA00022927"/>
    </source>
</evidence>
<reference evidence="6 8" key="1">
    <citation type="submission" date="2024-01" db="EMBL/GenBank/DDBJ databases">
        <title>The genomes of 5 underutilized Papilionoideae crops provide insights into root nodulation and disease resistanc.</title>
        <authorList>
            <person name="Jiang F."/>
        </authorList>
    </citation>
    <scope>NUCLEOTIDE SEQUENCE [LARGE SCALE GENOMIC DNA]</scope>
    <source>
        <strain evidence="6">LVBAO_FW01</strain>
        <tissue evidence="6">Leaves</tissue>
    </source>
</reference>
<comment type="caution">
    <text evidence="6">The sequence shown here is derived from an EMBL/GenBank/DDBJ whole genome shotgun (WGS) entry which is preliminary data.</text>
</comment>
<dbReference type="PANTHER" id="PTHR11134">
    <property type="entry name" value="ADAPTOR COMPLEX SUBUNIT BETA FAMILY MEMBER"/>
    <property type="match status" value="1"/>
</dbReference>
<evidence type="ECO:0000256" key="5">
    <source>
        <dbReference type="SAM" id="MobiDB-lite"/>
    </source>
</evidence>
<dbReference type="Gene3D" id="1.25.10.10">
    <property type="entry name" value="Leucine-rich Repeat Variant"/>
    <property type="match status" value="1"/>
</dbReference>
<dbReference type="Proteomes" id="UP001367508">
    <property type="component" value="Unassembled WGS sequence"/>
</dbReference>
<dbReference type="InterPro" id="IPR026739">
    <property type="entry name" value="AP_beta"/>
</dbReference>
<keyword evidence="8" id="KW-1185">Reference proteome</keyword>
<evidence type="ECO:0000313" key="7">
    <source>
        <dbReference type="EMBL" id="KAK7321058.1"/>
    </source>
</evidence>